<dbReference type="SUPFAM" id="SSF46894">
    <property type="entry name" value="C-terminal effector domain of the bipartite response regulators"/>
    <property type="match status" value="1"/>
</dbReference>
<dbReference type="SMART" id="SM01043">
    <property type="entry name" value="BTAD"/>
    <property type="match status" value="1"/>
</dbReference>
<evidence type="ECO:0000313" key="5">
    <source>
        <dbReference type="Proteomes" id="UP001597180"/>
    </source>
</evidence>
<name>A0ABW3URA9_9BACL</name>
<dbReference type="RefSeq" id="WP_345593829.1">
    <property type="nucleotide sequence ID" value="NZ_BAABJG010000048.1"/>
</dbReference>
<dbReference type="InterPro" id="IPR016032">
    <property type="entry name" value="Sig_transdc_resp-reg_C-effctor"/>
</dbReference>
<dbReference type="SUPFAM" id="SSF48452">
    <property type="entry name" value="TPR-like"/>
    <property type="match status" value="1"/>
</dbReference>
<feature type="domain" description="Bacterial transcriptional activator" evidence="3">
    <location>
        <begin position="441"/>
        <end position="581"/>
    </location>
</feature>
<gene>
    <name evidence="4" type="ORF">ACFQ4B_17930</name>
</gene>
<dbReference type="InterPro" id="IPR005158">
    <property type="entry name" value="BTAD"/>
</dbReference>
<protein>
    <submittedName>
        <fullName evidence="4">BTAD domain-containing putative transcriptional regulator</fullName>
    </submittedName>
</protein>
<dbReference type="EMBL" id="JBHTLU010000020">
    <property type="protein sequence ID" value="MFD1222004.1"/>
    <property type="molecule type" value="Genomic_DNA"/>
</dbReference>
<dbReference type="Gene3D" id="1.10.10.10">
    <property type="entry name" value="Winged helix-like DNA-binding domain superfamily/Winged helix DNA-binding domain"/>
    <property type="match status" value="1"/>
</dbReference>
<organism evidence="4 5">
    <name type="scientific">Paenibacillus vulneris</name>
    <dbReference type="NCBI Taxonomy" id="1133364"/>
    <lineage>
        <taxon>Bacteria</taxon>
        <taxon>Bacillati</taxon>
        <taxon>Bacillota</taxon>
        <taxon>Bacilli</taxon>
        <taxon>Bacillales</taxon>
        <taxon>Paenibacillaceae</taxon>
        <taxon>Paenibacillus</taxon>
    </lineage>
</organism>
<dbReference type="Proteomes" id="UP001597180">
    <property type="component" value="Unassembled WGS sequence"/>
</dbReference>
<dbReference type="Pfam" id="PF03704">
    <property type="entry name" value="BTAD"/>
    <property type="match status" value="1"/>
</dbReference>
<keyword evidence="2" id="KW-0804">Transcription</keyword>
<evidence type="ECO:0000256" key="2">
    <source>
        <dbReference type="ARBA" id="ARBA00023163"/>
    </source>
</evidence>
<dbReference type="PANTHER" id="PTHR35807">
    <property type="entry name" value="TRANSCRIPTIONAL REGULATOR REDD-RELATED"/>
    <property type="match status" value="1"/>
</dbReference>
<evidence type="ECO:0000256" key="1">
    <source>
        <dbReference type="ARBA" id="ARBA00023015"/>
    </source>
</evidence>
<dbReference type="InterPro" id="IPR036388">
    <property type="entry name" value="WH-like_DNA-bd_sf"/>
</dbReference>
<keyword evidence="5" id="KW-1185">Reference proteome</keyword>
<proteinExistence type="predicted"/>
<accession>A0ABW3URA9</accession>
<reference evidence="5" key="1">
    <citation type="journal article" date="2019" name="Int. J. Syst. Evol. Microbiol.">
        <title>The Global Catalogue of Microorganisms (GCM) 10K type strain sequencing project: providing services to taxonomists for standard genome sequencing and annotation.</title>
        <authorList>
            <consortium name="The Broad Institute Genomics Platform"/>
            <consortium name="The Broad Institute Genome Sequencing Center for Infectious Disease"/>
            <person name="Wu L."/>
            <person name="Ma J."/>
        </authorList>
    </citation>
    <scope>NUCLEOTIDE SEQUENCE [LARGE SCALE GENOMIC DNA]</scope>
    <source>
        <strain evidence="5">CCUG 53270</strain>
    </source>
</reference>
<evidence type="ECO:0000313" key="4">
    <source>
        <dbReference type="EMBL" id="MFD1222004.1"/>
    </source>
</evidence>
<sequence>MDHRPIFNVSPEDYTHIILRMERSVLNGDSVDRNVLEQIPVRLLQNSPLLLEQQAASYFHEGNLTEARAAASMAVRGFAQQTHAHRLNSALSLLCMINVRLGELRDAETILVFLKEQWDRQPDELDGRACMALAKGAYLIGDPAREKEFGLAAKERFIRHGQLGEAVQACLDIAAARTVPLSDQEMASIHLFADQQARLDGRWEPNRQVLRSMDCIRQGDWESAVRWLQQVDSQALSYEHRAGCILNECRASLFKGISLSEQERERIQGIVKQYGSDLFIRFEAYGLLYQSAKMDRQHHLVNEYWHCLRAAADITRYPWHQQWIQQQEKHQESSSALSWKVQLFGKLRFVQGSHERQDLDWKRKKAVELLVYLLMQPQFSATKEQVMEDLFGSMYVDKMANQLYVIVHQLKQTLKKELGFEQAVILKDGLVRLQEQLVKETDVEQYEALLREADQGWDLFRSKAIDLYKQAAAMYREFAPEIRYADWSERYRTSLQDKQAAALKRLAREARDHSQYDLSEAYYKNWIALCPTQEEAYQGLIELYVMDSRKQEALIYYRKWEKICMEEFGVDPNPDMNTSFLSS</sequence>
<dbReference type="Gene3D" id="1.25.40.10">
    <property type="entry name" value="Tetratricopeptide repeat domain"/>
    <property type="match status" value="1"/>
</dbReference>
<evidence type="ECO:0000259" key="3">
    <source>
        <dbReference type="SMART" id="SM01043"/>
    </source>
</evidence>
<dbReference type="InterPro" id="IPR011990">
    <property type="entry name" value="TPR-like_helical_dom_sf"/>
</dbReference>
<keyword evidence="1" id="KW-0805">Transcription regulation</keyword>
<comment type="caution">
    <text evidence="4">The sequence shown here is derived from an EMBL/GenBank/DDBJ whole genome shotgun (WGS) entry which is preliminary data.</text>
</comment>
<dbReference type="InterPro" id="IPR051677">
    <property type="entry name" value="AfsR-DnrI-RedD_regulator"/>
</dbReference>